<dbReference type="PANTHER" id="PTHR34655">
    <property type="entry name" value="CONSERVED WITHIN P. AEROPHILUM"/>
    <property type="match status" value="1"/>
</dbReference>
<keyword evidence="2" id="KW-1185">Reference proteome</keyword>
<dbReference type="InterPro" id="IPR027396">
    <property type="entry name" value="DsrEFH-like"/>
</dbReference>
<dbReference type="InterPro" id="IPR032836">
    <property type="entry name" value="DsrE2-like"/>
</dbReference>
<evidence type="ECO:0000313" key="1">
    <source>
        <dbReference type="EMBL" id="BDB97250.1"/>
    </source>
</evidence>
<dbReference type="AlphaFoldDB" id="A0AAQ4CN69"/>
<reference evidence="1 2" key="1">
    <citation type="journal article" date="2022" name="Microbiol. Resour. Announc.">
        <title>Complete Genome Sequence of the Hyperthermophilic and Acidophilic Archaeon Saccharolobus caldissimus Strain HS-3T.</title>
        <authorList>
            <person name="Sakai H.D."/>
            <person name="Kurosawa N."/>
        </authorList>
    </citation>
    <scope>NUCLEOTIDE SEQUENCE [LARGE SCALE GENOMIC DNA]</scope>
    <source>
        <strain evidence="1 2">JCM32116</strain>
    </source>
</reference>
<sequence>MSKITILLADNSVDKLYHGLVIALGARALGWNVKFFVTSQAVVLFIKNRKGKGKLNLPFIARFFVRLQMKRFNIPDVDKLIEEALNQGVEFYVDEAGLRLVNAKNEDLLENVKLSGSISFLLEAKDSDVVVTL</sequence>
<dbReference type="KEGG" id="scas:SACC_02670"/>
<dbReference type="SUPFAM" id="SSF75169">
    <property type="entry name" value="DsrEFH-like"/>
    <property type="match status" value="1"/>
</dbReference>
<dbReference type="EMBL" id="AP025226">
    <property type="protein sequence ID" value="BDB97250.1"/>
    <property type="molecule type" value="Genomic_DNA"/>
</dbReference>
<dbReference type="Proteomes" id="UP001319921">
    <property type="component" value="Chromosome"/>
</dbReference>
<organism evidence="1 2">
    <name type="scientific">Saccharolobus caldissimus</name>
    <dbReference type="NCBI Taxonomy" id="1702097"/>
    <lineage>
        <taxon>Archaea</taxon>
        <taxon>Thermoproteota</taxon>
        <taxon>Thermoprotei</taxon>
        <taxon>Sulfolobales</taxon>
        <taxon>Sulfolobaceae</taxon>
        <taxon>Saccharolobus</taxon>
    </lineage>
</organism>
<dbReference type="PANTHER" id="PTHR34655:SF3">
    <property type="match status" value="1"/>
</dbReference>
<dbReference type="Gene3D" id="3.40.1260.10">
    <property type="entry name" value="DsrEFH-like"/>
    <property type="match status" value="2"/>
</dbReference>
<dbReference type="Pfam" id="PF13686">
    <property type="entry name" value="DrsE_2"/>
    <property type="match status" value="1"/>
</dbReference>
<dbReference type="GeneID" id="68864992"/>
<proteinExistence type="predicted"/>
<protein>
    <submittedName>
        <fullName evidence="1">Peroxiredoxin</fullName>
    </submittedName>
</protein>
<dbReference type="RefSeq" id="WP_229571267.1">
    <property type="nucleotide sequence ID" value="NZ_AP025226.1"/>
</dbReference>
<name>A0AAQ4CN69_9CREN</name>
<evidence type="ECO:0000313" key="2">
    <source>
        <dbReference type="Proteomes" id="UP001319921"/>
    </source>
</evidence>
<accession>A0AAQ4CN69</accession>
<gene>
    <name evidence="1" type="ORF">SACC_02670</name>
</gene>